<feature type="binding site" evidence="9">
    <location>
        <position position="153"/>
    </location>
    <ligand>
        <name>substrate</name>
    </ligand>
</feature>
<evidence type="ECO:0000256" key="5">
    <source>
        <dbReference type="ARBA" id="ARBA00022691"/>
    </source>
</evidence>
<evidence type="ECO:0000256" key="9">
    <source>
        <dbReference type="HAMAP-Rule" id="MF_01057"/>
    </source>
</evidence>
<dbReference type="Gene3D" id="3.40.50.150">
    <property type="entry name" value="Vaccinia Virus protein VP39"/>
    <property type="match status" value="1"/>
</dbReference>
<dbReference type="SUPFAM" id="SSF53335">
    <property type="entry name" value="S-adenosyl-L-methionine-dependent methyltransferases"/>
    <property type="match status" value="1"/>
</dbReference>
<feature type="binding site" evidence="9">
    <location>
        <position position="95"/>
    </location>
    <ligand>
        <name>S-adenosyl-L-methionine</name>
        <dbReference type="ChEBI" id="CHEBI:59789"/>
    </ligand>
</feature>
<keyword evidence="3 9" id="KW-0489">Methyltransferase</keyword>
<feature type="binding site" evidence="9">
    <location>
        <position position="68"/>
    </location>
    <ligand>
        <name>S-adenosyl-L-methionine</name>
        <dbReference type="ChEBI" id="CHEBI:59789"/>
    </ligand>
</feature>
<feature type="binding site" evidence="9">
    <location>
        <position position="117"/>
    </location>
    <ligand>
        <name>S-adenosyl-L-methionine</name>
        <dbReference type="ChEBI" id="CHEBI:59789"/>
    </ligand>
</feature>
<dbReference type="PANTHER" id="PTHR23417:SF14">
    <property type="entry name" value="PENTACOTRIPEPTIDE-REPEAT REGION OF PRORP DOMAIN-CONTAINING PROTEIN"/>
    <property type="match status" value="1"/>
</dbReference>
<comment type="pathway">
    <text evidence="7 9">tRNA modification; N(7)-methylguanine-tRNA biosynthesis.</text>
</comment>
<protein>
    <recommendedName>
        <fullName evidence="9">tRNA (guanine-N(7)-)-methyltransferase</fullName>
        <ecNumber evidence="9">2.1.1.33</ecNumber>
    </recommendedName>
    <alternativeName>
        <fullName evidence="9">tRNA (guanine(46)-N(7))-methyltransferase</fullName>
    </alternativeName>
    <alternativeName>
        <fullName evidence="9">tRNA(m7G46)-methyltransferase</fullName>
    </alternativeName>
</protein>
<dbReference type="GO" id="GO:0043527">
    <property type="term" value="C:tRNA methyltransferase complex"/>
    <property type="evidence" value="ECO:0007669"/>
    <property type="project" value="TreeGrafter"/>
</dbReference>
<feature type="binding site" evidence="9">
    <location>
        <position position="121"/>
    </location>
    <ligand>
        <name>substrate</name>
    </ligand>
</feature>
<keyword evidence="5 9" id="KW-0949">S-adenosyl-L-methionine</keyword>
<keyword evidence="6 9" id="KW-0819">tRNA processing</keyword>
<dbReference type="HAMAP" id="MF_01057">
    <property type="entry name" value="tRNA_methyltr_TrmB"/>
    <property type="match status" value="1"/>
</dbReference>
<dbReference type="InterPro" id="IPR029063">
    <property type="entry name" value="SAM-dependent_MTases_sf"/>
</dbReference>
<evidence type="ECO:0000256" key="3">
    <source>
        <dbReference type="ARBA" id="ARBA00022603"/>
    </source>
</evidence>
<comment type="catalytic activity">
    <reaction evidence="1 9">
        <text>guanosine(46) in tRNA + S-adenosyl-L-methionine = N(7)-methylguanosine(46) in tRNA + S-adenosyl-L-homocysteine</text>
        <dbReference type="Rhea" id="RHEA:42708"/>
        <dbReference type="Rhea" id="RHEA-COMP:10188"/>
        <dbReference type="Rhea" id="RHEA-COMP:10189"/>
        <dbReference type="ChEBI" id="CHEBI:57856"/>
        <dbReference type="ChEBI" id="CHEBI:59789"/>
        <dbReference type="ChEBI" id="CHEBI:74269"/>
        <dbReference type="ChEBI" id="CHEBI:74480"/>
        <dbReference type="EC" id="2.1.1.33"/>
    </reaction>
</comment>
<dbReference type="PANTHER" id="PTHR23417">
    <property type="entry name" value="3-DEOXY-D-MANNO-OCTULOSONIC-ACID TRANSFERASE/TRNA GUANINE-N 7 - -METHYLTRANSFERASE"/>
    <property type="match status" value="1"/>
</dbReference>
<evidence type="ECO:0000256" key="7">
    <source>
        <dbReference type="ARBA" id="ARBA00060552"/>
    </source>
</evidence>
<dbReference type="EMBL" id="DVLT01000011">
    <property type="protein sequence ID" value="HIU01976.1"/>
    <property type="molecule type" value="Genomic_DNA"/>
</dbReference>
<dbReference type="GO" id="GO:0008176">
    <property type="term" value="F:tRNA (guanine(46)-N7)-methyltransferase activity"/>
    <property type="evidence" value="ECO:0007669"/>
    <property type="project" value="UniProtKB-UniRule"/>
</dbReference>
<comment type="function">
    <text evidence="2 9">Catalyzes the formation of N(7)-methylguanine at position 46 (m7G46) in tRNA.</text>
</comment>
<evidence type="ECO:0000256" key="8">
    <source>
        <dbReference type="ARBA" id="ARBA00060767"/>
    </source>
</evidence>
<evidence type="ECO:0000256" key="6">
    <source>
        <dbReference type="ARBA" id="ARBA00022694"/>
    </source>
</evidence>
<dbReference type="EC" id="2.1.1.33" evidence="9"/>
<dbReference type="NCBIfam" id="NF001080">
    <property type="entry name" value="PRK00121.2-2"/>
    <property type="match status" value="1"/>
</dbReference>
<dbReference type="Proteomes" id="UP000824164">
    <property type="component" value="Unassembled WGS sequence"/>
</dbReference>
<name>A0A9D1HES3_9FIRM</name>
<dbReference type="InterPro" id="IPR055361">
    <property type="entry name" value="tRNA_methyltr_TrmB_bact"/>
</dbReference>
<sequence length="220" mass="25929">MRLRNIKGSREVIAANEWVIHDETACKGQWKKHFGSDAPIYIEIGTGKGQFIMELARRNPDKNFIGIEKYSSVLLRALEKRQYYEGNNLYFIRMDAEYIEDVFAKDEVAGIYLNFSDPWPKERHAKRRLTSRQYWNRYGHILKPDGRVAFKTDNRDLFTFSLEEVGAAGWRLEHVSFDLHQSHFCENNIMTEYEERFSKEGHPIHYMTAYNVSRPLPGDI</sequence>
<evidence type="ECO:0000256" key="1">
    <source>
        <dbReference type="ARBA" id="ARBA00000142"/>
    </source>
</evidence>
<dbReference type="CDD" id="cd02440">
    <property type="entry name" value="AdoMet_MTases"/>
    <property type="match status" value="1"/>
</dbReference>
<reference evidence="10" key="1">
    <citation type="submission" date="2020-10" db="EMBL/GenBank/DDBJ databases">
        <authorList>
            <person name="Gilroy R."/>
        </authorList>
    </citation>
    <scope>NUCLEOTIDE SEQUENCE</scope>
    <source>
        <strain evidence="10">CHK187-14744</strain>
    </source>
</reference>
<reference evidence="10" key="2">
    <citation type="journal article" date="2021" name="PeerJ">
        <title>Extensive microbial diversity within the chicken gut microbiome revealed by metagenomics and culture.</title>
        <authorList>
            <person name="Gilroy R."/>
            <person name="Ravi A."/>
            <person name="Getino M."/>
            <person name="Pursley I."/>
            <person name="Horton D.L."/>
            <person name="Alikhan N.F."/>
            <person name="Baker D."/>
            <person name="Gharbi K."/>
            <person name="Hall N."/>
            <person name="Watson M."/>
            <person name="Adriaenssens E.M."/>
            <person name="Foster-Nyarko E."/>
            <person name="Jarju S."/>
            <person name="Secka A."/>
            <person name="Antonio M."/>
            <person name="Oren A."/>
            <person name="Chaudhuri R.R."/>
            <person name="La Ragione R."/>
            <person name="Hildebrand F."/>
            <person name="Pallen M.J."/>
        </authorList>
    </citation>
    <scope>NUCLEOTIDE SEQUENCE</scope>
    <source>
        <strain evidence="10">CHK187-14744</strain>
    </source>
</reference>
<accession>A0A9D1HES3</accession>
<comment type="caution">
    <text evidence="9">Lacks conserved residue(s) required for the propagation of feature annotation.</text>
</comment>
<dbReference type="FunFam" id="3.40.50.150:FF:000035">
    <property type="entry name" value="tRNA (guanine-N(7)-)-methyltransferase"/>
    <property type="match status" value="1"/>
</dbReference>
<dbReference type="PROSITE" id="PS51625">
    <property type="entry name" value="SAM_MT_TRMB"/>
    <property type="match status" value="1"/>
</dbReference>
<comment type="similarity">
    <text evidence="8 9">Belongs to the class I-like SAM-binding methyltransferase superfamily. TrmB family.</text>
</comment>
<dbReference type="Pfam" id="PF02390">
    <property type="entry name" value="Methyltransf_4"/>
    <property type="match status" value="1"/>
</dbReference>
<evidence type="ECO:0000313" key="10">
    <source>
        <dbReference type="EMBL" id="HIU01976.1"/>
    </source>
</evidence>
<feature type="binding site" evidence="9">
    <location>
        <position position="43"/>
    </location>
    <ligand>
        <name>S-adenosyl-L-methionine</name>
        <dbReference type="ChEBI" id="CHEBI:59789"/>
    </ligand>
</feature>
<comment type="caution">
    <text evidence="10">The sequence shown here is derived from an EMBL/GenBank/DDBJ whole genome shotgun (WGS) entry which is preliminary data.</text>
</comment>
<feature type="binding site" evidence="9">
    <location>
        <begin position="191"/>
        <end position="194"/>
    </location>
    <ligand>
        <name>substrate</name>
    </ligand>
</feature>
<dbReference type="NCBIfam" id="TIGR00091">
    <property type="entry name" value="tRNA (guanosine(46)-N7)-methyltransferase TrmB"/>
    <property type="match status" value="1"/>
</dbReference>
<dbReference type="AlphaFoldDB" id="A0A9D1HES3"/>
<keyword evidence="4 9" id="KW-0808">Transferase</keyword>
<gene>
    <name evidence="9 10" type="primary">trmB</name>
    <name evidence="10" type="ORF">IAB63_01840</name>
</gene>
<proteinExistence type="inferred from homology"/>
<organism evidence="10 11">
    <name type="scientific">Candidatus Onthocola gallistercoris</name>
    <dbReference type="NCBI Taxonomy" id="2840876"/>
    <lineage>
        <taxon>Bacteria</taxon>
        <taxon>Bacillati</taxon>
        <taxon>Bacillota</taxon>
        <taxon>Bacilli</taxon>
        <taxon>Candidatus Onthocola</taxon>
    </lineage>
</organism>
<evidence type="ECO:0000256" key="4">
    <source>
        <dbReference type="ARBA" id="ARBA00022679"/>
    </source>
</evidence>
<evidence type="ECO:0000256" key="2">
    <source>
        <dbReference type="ARBA" id="ARBA00003015"/>
    </source>
</evidence>
<dbReference type="InterPro" id="IPR003358">
    <property type="entry name" value="tRNA_(Gua-N-7)_MeTrfase_Trmb"/>
</dbReference>
<evidence type="ECO:0000313" key="11">
    <source>
        <dbReference type="Proteomes" id="UP000824164"/>
    </source>
</evidence>